<evidence type="ECO:0000313" key="2">
    <source>
        <dbReference type="Proteomes" id="UP000601435"/>
    </source>
</evidence>
<protein>
    <submittedName>
        <fullName evidence="1">Uncharacterized protein</fullName>
    </submittedName>
</protein>
<keyword evidence="2" id="KW-1185">Reference proteome</keyword>
<gene>
    <name evidence="1" type="ORF">SNEC2469_LOCUS25726</name>
</gene>
<feature type="non-terminal residue" evidence="1">
    <location>
        <position position="1"/>
    </location>
</feature>
<dbReference type="Proteomes" id="UP000601435">
    <property type="component" value="Unassembled WGS sequence"/>
</dbReference>
<proteinExistence type="predicted"/>
<comment type="caution">
    <text evidence="1">The sequence shown here is derived from an EMBL/GenBank/DDBJ whole genome shotgun (WGS) entry which is preliminary data.</text>
</comment>
<organism evidence="1 2">
    <name type="scientific">Symbiodinium necroappetens</name>
    <dbReference type="NCBI Taxonomy" id="1628268"/>
    <lineage>
        <taxon>Eukaryota</taxon>
        <taxon>Sar</taxon>
        <taxon>Alveolata</taxon>
        <taxon>Dinophyceae</taxon>
        <taxon>Suessiales</taxon>
        <taxon>Symbiodiniaceae</taxon>
        <taxon>Symbiodinium</taxon>
    </lineage>
</organism>
<sequence>PTPEALQRIFAKLTPADVHLGVQAMTLANRLELQKLLRPLFKADACENKVCSVKKCTKKKDVCNLRDAHLIRAAGLLGKTKRRGVPLQKGDPVCGACRCLFSRAVW</sequence>
<accession>A0A812ZVW6</accession>
<reference evidence="1" key="1">
    <citation type="submission" date="2021-02" db="EMBL/GenBank/DDBJ databases">
        <authorList>
            <person name="Dougan E. K."/>
            <person name="Rhodes N."/>
            <person name="Thang M."/>
            <person name="Chan C."/>
        </authorList>
    </citation>
    <scope>NUCLEOTIDE SEQUENCE</scope>
</reference>
<feature type="non-terminal residue" evidence="1">
    <location>
        <position position="106"/>
    </location>
</feature>
<name>A0A812ZVW6_9DINO</name>
<dbReference type="AlphaFoldDB" id="A0A812ZVW6"/>
<dbReference type="OrthoDB" id="10441618at2759"/>
<dbReference type="EMBL" id="CAJNJA010051120">
    <property type="protein sequence ID" value="CAE7843411.1"/>
    <property type="molecule type" value="Genomic_DNA"/>
</dbReference>
<evidence type="ECO:0000313" key="1">
    <source>
        <dbReference type="EMBL" id="CAE7843411.1"/>
    </source>
</evidence>